<dbReference type="AlphaFoldDB" id="A0A0K9PNB5"/>
<comment type="similarity">
    <text evidence="2">Belongs to the alliinase family.</text>
</comment>
<dbReference type="CDD" id="cd00609">
    <property type="entry name" value="AAT_like"/>
    <property type="match status" value="1"/>
</dbReference>
<dbReference type="SUPFAM" id="SSF53383">
    <property type="entry name" value="PLP-dependent transferases"/>
    <property type="match status" value="1"/>
</dbReference>
<dbReference type="GO" id="GO:0006520">
    <property type="term" value="P:amino acid metabolic process"/>
    <property type="evidence" value="ECO:0000318"/>
    <property type="project" value="GO_Central"/>
</dbReference>
<dbReference type="OrthoDB" id="2020362at2759"/>
<evidence type="ECO:0000313" key="6">
    <source>
        <dbReference type="Proteomes" id="UP000036987"/>
    </source>
</evidence>
<dbReference type="PANTHER" id="PTHR43795">
    <property type="entry name" value="BIFUNCTIONAL ASPARTATE AMINOTRANSFERASE AND GLUTAMATE/ASPARTATE-PREPHENATE AMINOTRANSFERASE-RELATED"/>
    <property type="match status" value="1"/>
</dbReference>
<evidence type="ECO:0000256" key="3">
    <source>
        <dbReference type="ARBA" id="ARBA00022898"/>
    </source>
</evidence>
<dbReference type="OMA" id="ASCNYNE"/>
<dbReference type="GO" id="GO:0016846">
    <property type="term" value="F:carbon-sulfur lyase activity"/>
    <property type="evidence" value="ECO:0007669"/>
    <property type="project" value="InterPro"/>
</dbReference>
<name>A0A0K9PNB5_ZOSMR</name>
<dbReference type="EMBL" id="LFYR01000756">
    <property type="protein sequence ID" value="KMZ69705.1"/>
    <property type="molecule type" value="Genomic_DNA"/>
</dbReference>
<dbReference type="InterPro" id="IPR006948">
    <property type="entry name" value="Alliinase_C"/>
</dbReference>
<evidence type="ECO:0000256" key="2">
    <source>
        <dbReference type="ARBA" id="ARBA00006312"/>
    </source>
</evidence>
<accession>A0A0K9PNB5</accession>
<dbReference type="InterPro" id="IPR015424">
    <property type="entry name" value="PyrdxlP-dep_Trfase"/>
</dbReference>
<dbReference type="Gene3D" id="3.40.640.10">
    <property type="entry name" value="Type I PLP-dependent aspartate aminotransferase-like (Major domain)"/>
    <property type="match status" value="1"/>
</dbReference>
<dbReference type="Gene3D" id="2.10.25.30">
    <property type="entry name" value="EGF-like, alliinase"/>
    <property type="match status" value="1"/>
</dbReference>
<dbReference type="Proteomes" id="UP000036987">
    <property type="component" value="Unassembled WGS sequence"/>
</dbReference>
<dbReference type="InterPro" id="IPR015421">
    <property type="entry name" value="PyrdxlP-dep_Trfase_major"/>
</dbReference>
<dbReference type="InterPro" id="IPR050478">
    <property type="entry name" value="Ethylene_sulfur-biosynth"/>
</dbReference>
<reference evidence="6" key="1">
    <citation type="journal article" date="2016" name="Nature">
        <title>The genome of the seagrass Zostera marina reveals angiosperm adaptation to the sea.</title>
        <authorList>
            <person name="Olsen J.L."/>
            <person name="Rouze P."/>
            <person name="Verhelst B."/>
            <person name="Lin Y.-C."/>
            <person name="Bayer T."/>
            <person name="Collen J."/>
            <person name="Dattolo E."/>
            <person name="De Paoli E."/>
            <person name="Dittami S."/>
            <person name="Maumus F."/>
            <person name="Michel G."/>
            <person name="Kersting A."/>
            <person name="Lauritano C."/>
            <person name="Lohaus R."/>
            <person name="Toepel M."/>
            <person name="Tonon T."/>
            <person name="Vanneste K."/>
            <person name="Amirebrahimi M."/>
            <person name="Brakel J."/>
            <person name="Bostroem C."/>
            <person name="Chovatia M."/>
            <person name="Grimwood J."/>
            <person name="Jenkins J.W."/>
            <person name="Jueterbock A."/>
            <person name="Mraz A."/>
            <person name="Stam W.T."/>
            <person name="Tice H."/>
            <person name="Bornberg-Bauer E."/>
            <person name="Green P.J."/>
            <person name="Pearson G.A."/>
            <person name="Procaccini G."/>
            <person name="Duarte C.M."/>
            <person name="Schmutz J."/>
            <person name="Reusch T.B.H."/>
            <person name="Van de Peer Y."/>
        </authorList>
    </citation>
    <scope>NUCLEOTIDE SEQUENCE [LARGE SCALE GENOMIC DNA]</scope>
    <source>
        <strain evidence="6">cv. Finnish</strain>
    </source>
</reference>
<protein>
    <submittedName>
        <fullName evidence="5">Alliinase family protein</fullName>
    </submittedName>
</protein>
<dbReference type="Pfam" id="PF04864">
    <property type="entry name" value="Alliinase_C"/>
    <property type="match status" value="1"/>
</dbReference>
<keyword evidence="6" id="KW-1185">Reference proteome</keyword>
<dbReference type="STRING" id="29655.A0A0K9PNB5"/>
<evidence type="ECO:0000256" key="1">
    <source>
        <dbReference type="ARBA" id="ARBA00001933"/>
    </source>
</evidence>
<comment type="caution">
    <text evidence="5">The sequence shown here is derived from an EMBL/GenBank/DDBJ whole genome shotgun (WGS) entry which is preliminary data.</text>
</comment>
<feature type="domain" description="Alliinase C-terminal" evidence="4">
    <location>
        <begin position="38"/>
        <end position="400"/>
    </location>
</feature>
<dbReference type="InterPro" id="IPR015422">
    <property type="entry name" value="PyrdxlP-dep_Trfase_small"/>
</dbReference>
<proteinExistence type="inferred from homology"/>
<evidence type="ECO:0000313" key="5">
    <source>
        <dbReference type="EMBL" id="KMZ69705.1"/>
    </source>
</evidence>
<comment type="cofactor">
    <cofactor evidence="1">
        <name>pyridoxal 5'-phosphate</name>
        <dbReference type="ChEBI" id="CHEBI:597326"/>
    </cofactor>
</comment>
<keyword evidence="3" id="KW-0663">Pyridoxal phosphate</keyword>
<organism evidence="5 6">
    <name type="scientific">Zostera marina</name>
    <name type="common">Eelgrass</name>
    <dbReference type="NCBI Taxonomy" id="29655"/>
    <lineage>
        <taxon>Eukaryota</taxon>
        <taxon>Viridiplantae</taxon>
        <taxon>Streptophyta</taxon>
        <taxon>Embryophyta</taxon>
        <taxon>Tracheophyta</taxon>
        <taxon>Spermatophyta</taxon>
        <taxon>Magnoliopsida</taxon>
        <taxon>Liliopsida</taxon>
        <taxon>Zosteraceae</taxon>
        <taxon>Zostera</taxon>
    </lineage>
</organism>
<dbReference type="Gene3D" id="3.90.1150.10">
    <property type="entry name" value="Aspartate Aminotransferase, domain 1"/>
    <property type="match status" value="1"/>
</dbReference>
<sequence>MGSLQQHSTSPVSPISISAAAMGASDRPAISNDHPLVINLDHGDPTMYEKFWKKAGDEATLVISGWETMSYFSNKDNVCWFLERGFEEEVRRLHEFVGNAVVDGKHIIVGTGSTQLFQAALFALSDPNSDQPANVVSSVPYYSVYPVATDYLKSRLYQWAGDVEKYQGEGSYIELVCSPNNPDGLSKQAVLSSENGKGKTIHDLAYYWPQYTAITAAADHDIMLFTISKTTGHAGIRIGWALVKDDEVARKMIKFIEMNTIGVSKDSQIRAARILSVVRNSHDNSKIVHSVEESFFHYARRTMTERWDRLNEAIKSSNGAFILADFPSQHCNFSDEIIESHPAFAWMKCEKEGIDDFYGFLKKHNILTRGGEHFGVEKKYVRISMLDRDPMFDIFINRMSIIH</sequence>
<dbReference type="PANTHER" id="PTHR43795:SF22">
    <property type="entry name" value="TRYPTOPHAN AMINOTRANSFERASE-RELATED PROTEIN 2"/>
    <property type="match status" value="1"/>
</dbReference>
<evidence type="ECO:0000259" key="4">
    <source>
        <dbReference type="Pfam" id="PF04864"/>
    </source>
</evidence>
<dbReference type="InterPro" id="IPR037029">
    <property type="entry name" value="Alliinase_N_sf"/>
</dbReference>
<dbReference type="GO" id="GO:0008483">
    <property type="term" value="F:transaminase activity"/>
    <property type="evidence" value="ECO:0000318"/>
    <property type="project" value="GO_Central"/>
</dbReference>
<gene>
    <name evidence="5" type="ORF">ZOSMA_209G00410</name>
</gene>